<evidence type="ECO:0000256" key="5">
    <source>
        <dbReference type="ARBA" id="ARBA00022723"/>
    </source>
</evidence>
<dbReference type="Proteomes" id="UP000621799">
    <property type="component" value="Unassembled WGS sequence"/>
</dbReference>
<comment type="caution">
    <text evidence="11">The sequence shown here is derived from an EMBL/GenBank/DDBJ whole genome shotgun (WGS) entry which is preliminary data.</text>
</comment>
<sequence>MPLQRLGKGEIASTLQDFCQRWQIIELACFGSVVRDDFRSDSDIDLLVTWKPNSHWTLLDFAQMQFDLEALLERPVDLVSKRAIEHSDNPLRRRAILDTAIPIYCQQ</sequence>
<evidence type="ECO:0000259" key="10">
    <source>
        <dbReference type="Pfam" id="PF01909"/>
    </source>
</evidence>
<evidence type="ECO:0000256" key="1">
    <source>
        <dbReference type="ARBA" id="ARBA00001946"/>
    </source>
</evidence>
<keyword evidence="8" id="KW-0460">Magnesium</keyword>
<dbReference type="InterPro" id="IPR043519">
    <property type="entry name" value="NT_sf"/>
</dbReference>
<dbReference type="GO" id="GO:0016779">
    <property type="term" value="F:nucleotidyltransferase activity"/>
    <property type="evidence" value="ECO:0007669"/>
    <property type="project" value="UniProtKB-KW"/>
</dbReference>
<keyword evidence="5" id="KW-0479">Metal-binding</keyword>
<keyword evidence="12" id="KW-1185">Reference proteome</keyword>
<name>A0A928VXK3_9CYAN</name>
<dbReference type="Gene3D" id="3.30.460.10">
    <property type="entry name" value="Beta Polymerase, domain 2"/>
    <property type="match status" value="1"/>
</dbReference>
<dbReference type="GO" id="GO:0046872">
    <property type="term" value="F:metal ion binding"/>
    <property type="evidence" value="ECO:0007669"/>
    <property type="project" value="UniProtKB-KW"/>
</dbReference>
<accession>A0A928VXK3</accession>
<reference evidence="11" key="1">
    <citation type="submission" date="2020-10" db="EMBL/GenBank/DDBJ databases">
        <authorList>
            <person name="Castelo-Branco R."/>
            <person name="Eusebio N."/>
            <person name="Adriana R."/>
            <person name="Vieira A."/>
            <person name="Brugerolle De Fraissinette N."/>
            <person name="Rezende De Castro R."/>
            <person name="Schneider M.P."/>
            <person name="Vasconcelos V."/>
            <person name="Leao P.N."/>
        </authorList>
    </citation>
    <scope>NUCLEOTIDE SEQUENCE</scope>
    <source>
        <strain evidence="11">LEGE 11467</strain>
    </source>
</reference>
<keyword evidence="6" id="KW-0547">Nucleotide-binding</keyword>
<comment type="similarity">
    <text evidence="9">Belongs to the MntA antitoxin family.</text>
</comment>
<evidence type="ECO:0000313" key="12">
    <source>
        <dbReference type="Proteomes" id="UP000621799"/>
    </source>
</evidence>
<dbReference type="AlphaFoldDB" id="A0A928VXK3"/>
<gene>
    <name evidence="11" type="ORF">IQ235_07400</name>
</gene>
<dbReference type="SUPFAM" id="SSF81301">
    <property type="entry name" value="Nucleotidyltransferase"/>
    <property type="match status" value="1"/>
</dbReference>
<evidence type="ECO:0000256" key="6">
    <source>
        <dbReference type="ARBA" id="ARBA00022741"/>
    </source>
</evidence>
<evidence type="ECO:0000313" key="11">
    <source>
        <dbReference type="EMBL" id="MBE9040607.1"/>
    </source>
</evidence>
<keyword evidence="2" id="KW-1277">Toxin-antitoxin system</keyword>
<dbReference type="InterPro" id="IPR002934">
    <property type="entry name" value="Polymerase_NTP_transf_dom"/>
</dbReference>
<evidence type="ECO:0000256" key="9">
    <source>
        <dbReference type="ARBA" id="ARBA00038276"/>
    </source>
</evidence>
<evidence type="ECO:0000256" key="8">
    <source>
        <dbReference type="ARBA" id="ARBA00022842"/>
    </source>
</evidence>
<keyword evidence="7" id="KW-0067">ATP-binding</keyword>
<proteinExistence type="inferred from homology"/>
<comment type="cofactor">
    <cofactor evidence="1">
        <name>Mg(2+)</name>
        <dbReference type="ChEBI" id="CHEBI:18420"/>
    </cofactor>
</comment>
<organism evidence="11 12">
    <name type="scientific">Zarconia navalis LEGE 11467</name>
    <dbReference type="NCBI Taxonomy" id="1828826"/>
    <lineage>
        <taxon>Bacteria</taxon>
        <taxon>Bacillati</taxon>
        <taxon>Cyanobacteriota</taxon>
        <taxon>Cyanophyceae</taxon>
        <taxon>Oscillatoriophycideae</taxon>
        <taxon>Oscillatoriales</taxon>
        <taxon>Oscillatoriales incertae sedis</taxon>
        <taxon>Zarconia</taxon>
        <taxon>Zarconia navalis</taxon>
    </lineage>
</organism>
<dbReference type="InterPro" id="IPR052038">
    <property type="entry name" value="Type-VII_TA_antitoxin"/>
</dbReference>
<dbReference type="EMBL" id="JADEXN010000100">
    <property type="protein sequence ID" value="MBE9040607.1"/>
    <property type="molecule type" value="Genomic_DNA"/>
</dbReference>
<evidence type="ECO:0000256" key="3">
    <source>
        <dbReference type="ARBA" id="ARBA00022679"/>
    </source>
</evidence>
<dbReference type="GO" id="GO:0005524">
    <property type="term" value="F:ATP binding"/>
    <property type="evidence" value="ECO:0007669"/>
    <property type="project" value="UniProtKB-KW"/>
</dbReference>
<dbReference type="CDD" id="cd05403">
    <property type="entry name" value="NT_KNTase_like"/>
    <property type="match status" value="1"/>
</dbReference>
<evidence type="ECO:0000256" key="2">
    <source>
        <dbReference type="ARBA" id="ARBA00022649"/>
    </source>
</evidence>
<dbReference type="Pfam" id="PF01909">
    <property type="entry name" value="NTP_transf_2"/>
    <property type="match status" value="1"/>
</dbReference>
<keyword evidence="3" id="KW-0808">Transferase</keyword>
<feature type="domain" description="Polymerase nucleotidyl transferase" evidence="10">
    <location>
        <begin position="14"/>
        <end position="100"/>
    </location>
</feature>
<evidence type="ECO:0000256" key="4">
    <source>
        <dbReference type="ARBA" id="ARBA00022695"/>
    </source>
</evidence>
<keyword evidence="4" id="KW-0548">Nucleotidyltransferase</keyword>
<dbReference type="PANTHER" id="PTHR33571">
    <property type="entry name" value="SSL8005 PROTEIN"/>
    <property type="match status" value="1"/>
</dbReference>
<protein>
    <submittedName>
        <fullName evidence="11">Nucleotidyltransferase family protein</fullName>
    </submittedName>
</protein>
<dbReference type="PANTHER" id="PTHR33571:SF12">
    <property type="entry name" value="BSL3053 PROTEIN"/>
    <property type="match status" value="1"/>
</dbReference>
<evidence type="ECO:0000256" key="7">
    <source>
        <dbReference type="ARBA" id="ARBA00022840"/>
    </source>
</evidence>